<dbReference type="EMBL" id="RCWN01000001">
    <property type="protein sequence ID" value="RLQ88962.1"/>
    <property type="molecule type" value="Genomic_DNA"/>
</dbReference>
<dbReference type="SUPFAM" id="SSF53756">
    <property type="entry name" value="UDP-Glycosyltransferase/glycogen phosphorylase"/>
    <property type="match status" value="1"/>
</dbReference>
<keyword evidence="2" id="KW-0808">Transferase</keyword>
<protein>
    <submittedName>
        <fullName evidence="2">Glycosyltransferase</fullName>
    </submittedName>
</protein>
<feature type="domain" description="Glycosyl transferase family 1" evidence="1">
    <location>
        <begin position="195"/>
        <end position="335"/>
    </location>
</feature>
<dbReference type="PANTHER" id="PTHR12526:SF638">
    <property type="entry name" value="SPORE COAT PROTEIN SA"/>
    <property type="match status" value="1"/>
</dbReference>
<dbReference type="PANTHER" id="PTHR12526">
    <property type="entry name" value="GLYCOSYLTRANSFERASE"/>
    <property type="match status" value="1"/>
</dbReference>
<dbReference type="Pfam" id="PF00534">
    <property type="entry name" value="Glycos_transf_1"/>
    <property type="match status" value="1"/>
</dbReference>
<dbReference type="InterPro" id="IPR001296">
    <property type="entry name" value="Glyco_trans_1"/>
</dbReference>
<evidence type="ECO:0000259" key="1">
    <source>
        <dbReference type="Pfam" id="PF00534"/>
    </source>
</evidence>
<dbReference type="AlphaFoldDB" id="A0A3L7JKE4"/>
<evidence type="ECO:0000313" key="3">
    <source>
        <dbReference type="Proteomes" id="UP000281094"/>
    </source>
</evidence>
<dbReference type="GO" id="GO:0016757">
    <property type="term" value="F:glycosyltransferase activity"/>
    <property type="evidence" value="ECO:0007669"/>
    <property type="project" value="InterPro"/>
</dbReference>
<organism evidence="2 3">
    <name type="scientific">Notoacmeibacter ruber</name>
    <dbReference type="NCBI Taxonomy" id="2670375"/>
    <lineage>
        <taxon>Bacteria</taxon>
        <taxon>Pseudomonadati</taxon>
        <taxon>Pseudomonadota</taxon>
        <taxon>Alphaproteobacteria</taxon>
        <taxon>Hyphomicrobiales</taxon>
        <taxon>Notoacmeibacteraceae</taxon>
        <taxon>Notoacmeibacter</taxon>
    </lineage>
</organism>
<name>A0A3L7JKE4_9HYPH</name>
<keyword evidence="3" id="KW-1185">Reference proteome</keyword>
<accession>A0A3L7JKE4</accession>
<sequence>MGEAPKRALFVLPHFGGGGAERAITRYSKILHDAGYEIVVITLSDRKNFVVPDFIRHIVLPQIESGLFQRRRRVQALWDTITELGGPESFSIKVSCLLPADKVVARLPECGFIYRIAGNHFTELLEGGRIRHLPRRRRIQRLYGDKPLLCVSSAMEESARRLFKRSDRQIRTIYNPFDFEAIRTLSTQPDPDIPGEDYIIHVGRSAEPKRHDILLRAYKASGVDRKLVLLGKVKDHVRDDIRALGLENDVICIPYRDNPYPLIRGADALILSSDREGLPGVLIEALIVGTSVVSTDCPFGPSEILQGEQRAFLVPNKDIDALANGIRQIIAEPPHLRGDEIAKFRDDRFLTEIVSFVGDLS</sequence>
<evidence type="ECO:0000313" key="2">
    <source>
        <dbReference type="EMBL" id="RLQ88962.1"/>
    </source>
</evidence>
<dbReference type="CDD" id="cd03811">
    <property type="entry name" value="GT4_GT28_WabH-like"/>
    <property type="match status" value="1"/>
</dbReference>
<dbReference type="Gene3D" id="3.40.50.2000">
    <property type="entry name" value="Glycogen Phosphorylase B"/>
    <property type="match status" value="2"/>
</dbReference>
<proteinExistence type="predicted"/>
<dbReference type="RefSeq" id="WP_121645930.1">
    <property type="nucleotide sequence ID" value="NZ_RCWN01000001.1"/>
</dbReference>
<comment type="caution">
    <text evidence="2">The sequence shown here is derived from an EMBL/GenBank/DDBJ whole genome shotgun (WGS) entry which is preliminary data.</text>
</comment>
<dbReference type="Proteomes" id="UP000281094">
    <property type="component" value="Unassembled WGS sequence"/>
</dbReference>
<gene>
    <name evidence="2" type="ORF">D8780_12695</name>
</gene>
<reference evidence="2 3" key="1">
    <citation type="submission" date="2018-10" db="EMBL/GenBank/DDBJ databases">
        <title>Notoacmeibacter sp. M2BS9Y-3-1, whole genome shotgun sequence.</title>
        <authorList>
            <person name="Tuo L."/>
        </authorList>
    </citation>
    <scope>NUCLEOTIDE SEQUENCE [LARGE SCALE GENOMIC DNA]</scope>
    <source>
        <strain evidence="2 3">M2BS9Y-3-1</strain>
    </source>
</reference>